<protein>
    <submittedName>
        <fullName evidence="2">Pimeloyl-ACP methyl ester carboxylesterase</fullName>
    </submittedName>
</protein>
<keyword evidence="3" id="KW-1185">Reference proteome</keyword>
<sequence>MSKLSKTEVVTSHGVIAVEKNSARGPNVLFLHGNSTCRAVFQKQFMDDILGSYHLIALDLPGHGESGDAVDPERTYSRPGLADACLEVMAAMAVRSAVIVGWSLGGHIAIEMLSRSTGIDGIMVTGTPPVGDNIADGFRRRPLGGLAGEAELTSEEAVEFAHAIMGPHLEPFIPRTIRRTDKHFRPLLVSGAMKGHGANQRDVLSATSVPTAIVNGALDDIVNLDYVESVPYGNLWNDRCIRIPHASHAPFWEVPASFNALLRNFLDDVHQR</sequence>
<dbReference type="Proteomes" id="UP000620262">
    <property type="component" value="Unassembled WGS sequence"/>
</dbReference>
<dbReference type="InterPro" id="IPR029058">
    <property type="entry name" value="AB_hydrolase_fold"/>
</dbReference>
<dbReference type="PANTHER" id="PTHR43798">
    <property type="entry name" value="MONOACYLGLYCEROL LIPASE"/>
    <property type="match status" value="1"/>
</dbReference>
<name>A0ABR9IXM2_RHIVS</name>
<dbReference type="PANTHER" id="PTHR43798:SF33">
    <property type="entry name" value="HYDROLASE, PUTATIVE (AFU_ORTHOLOGUE AFUA_2G14860)-RELATED"/>
    <property type="match status" value="1"/>
</dbReference>
<feature type="domain" description="AB hydrolase-1" evidence="1">
    <location>
        <begin position="28"/>
        <end position="260"/>
    </location>
</feature>
<comment type="caution">
    <text evidence="2">The sequence shown here is derived from an EMBL/GenBank/DDBJ whole genome shotgun (WGS) entry which is preliminary data.</text>
</comment>
<evidence type="ECO:0000313" key="2">
    <source>
        <dbReference type="EMBL" id="MBE1507973.1"/>
    </source>
</evidence>
<dbReference type="Gene3D" id="3.40.50.1820">
    <property type="entry name" value="alpha/beta hydrolase"/>
    <property type="match status" value="1"/>
</dbReference>
<dbReference type="InterPro" id="IPR000073">
    <property type="entry name" value="AB_hydrolase_1"/>
</dbReference>
<evidence type="ECO:0000313" key="3">
    <source>
        <dbReference type="Proteomes" id="UP000620262"/>
    </source>
</evidence>
<dbReference type="SUPFAM" id="SSF53474">
    <property type="entry name" value="alpha/beta-Hydrolases"/>
    <property type="match status" value="1"/>
</dbReference>
<dbReference type="RefSeq" id="WP_192731651.1">
    <property type="nucleotide sequence ID" value="NZ_BAAAVL010000002.1"/>
</dbReference>
<organism evidence="2 3">
    <name type="scientific">Rhizobium viscosum</name>
    <name type="common">Arthrobacter viscosus</name>
    <dbReference type="NCBI Taxonomy" id="1673"/>
    <lineage>
        <taxon>Bacteria</taxon>
        <taxon>Pseudomonadati</taxon>
        <taxon>Pseudomonadota</taxon>
        <taxon>Alphaproteobacteria</taxon>
        <taxon>Hyphomicrobiales</taxon>
        <taxon>Rhizobiaceae</taxon>
        <taxon>Rhizobium/Agrobacterium group</taxon>
        <taxon>Rhizobium</taxon>
    </lineage>
</organism>
<accession>A0ABR9IXM2</accession>
<dbReference type="PRINTS" id="PR00111">
    <property type="entry name" value="ABHYDROLASE"/>
</dbReference>
<dbReference type="EMBL" id="JADBEC010000002">
    <property type="protein sequence ID" value="MBE1507973.1"/>
    <property type="molecule type" value="Genomic_DNA"/>
</dbReference>
<dbReference type="InterPro" id="IPR050266">
    <property type="entry name" value="AB_hydrolase_sf"/>
</dbReference>
<dbReference type="Pfam" id="PF12697">
    <property type="entry name" value="Abhydrolase_6"/>
    <property type="match status" value="1"/>
</dbReference>
<gene>
    <name evidence="2" type="ORF">H4W29_005218</name>
</gene>
<reference evidence="2 3" key="1">
    <citation type="submission" date="2020-10" db="EMBL/GenBank/DDBJ databases">
        <title>Sequencing the genomes of 1000 actinobacteria strains.</title>
        <authorList>
            <person name="Klenk H.-P."/>
        </authorList>
    </citation>
    <scope>NUCLEOTIDE SEQUENCE [LARGE SCALE GENOMIC DNA]</scope>
    <source>
        <strain evidence="2 3">DSM 7307</strain>
    </source>
</reference>
<evidence type="ECO:0000259" key="1">
    <source>
        <dbReference type="Pfam" id="PF12697"/>
    </source>
</evidence>
<proteinExistence type="predicted"/>